<dbReference type="Proteomes" id="UP000185678">
    <property type="component" value="Unassembled WGS sequence"/>
</dbReference>
<evidence type="ECO:0000256" key="1">
    <source>
        <dbReference type="SAM" id="Coils"/>
    </source>
</evidence>
<evidence type="ECO:0000313" key="3">
    <source>
        <dbReference type="Proteomes" id="UP000185678"/>
    </source>
</evidence>
<evidence type="ECO:0000313" key="2">
    <source>
        <dbReference type="EMBL" id="SIS39620.1"/>
    </source>
</evidence>
<keyword evidence="3" id="KW-1185">Reference proteome</keyword>
<reference evidence="2 3" key="1">
    <citation type="submission" date="2017-01" db="EMBL/GenBank/DDBJ databases">
        <authorList>
            <person name="Mah S.A."/>
            <person name="Swanson W.J."/>
            <person name="Moy G.W."/>
            <person name="Vacquier V.D."/>
        </authorList>
    </citation>
    <scope>NUCLEOTIDE SEQUENCE [LARGE SCALE GENOMIC DNA]</scope>
    <source>
        <strain evidence="2 3">DSM 11589</strain>
    </source>
</reference>
<sequence length="91" mass="10188">MGQIIPYGAIRTLRACKDIESSSQEILKGLGQMSDDADRARNQLADAARRLEETLVHYGDAQRKLQAVQDNYLATMKLVDEIMSTSQAFQK</sequence>
<proteinExistence type="predicted"/>
<keyword evidence="1" id="KW-0175">Coiled coil</keyword>
<dbReference type="RefSeq" id="WP_076398576.1">
    <property type="nucleotide sequence ID" value="NZ_FTOA01000001.1"/>
</dbReference>
<accession>A0A1N7IRC0</accession>
<protein>
    <submittedName>
        <fullName evidence="2">Uncharacterized protein</fullName>
    </submittedName>
</protein>
<dbReference type="AlphaFoldDB" id="A0A1N7IRC0"/>
<feature type="coiled-coil region" evidence="1">
    <location>
        <begin position="30"/>
        <end position="57"/>
    </location>
</feature>
<dbReference type="EMBL" id="FTOA01000001">
    <property type="protein sequence ID" value="SIS39620.1"/>
    <property type="molecule type" value="Genomic_DNA"/>
</dbReference>
<name>A0A1N7IRC0_9PROT</name>
<gene>
    <name evidence="2" type="ORF">SAMN05421779_101517</name>
</gene>
<organism evidence="2 3">
    <name type="scientific">Insolitispirillum peregrinum</name>
    <dbReference type="NCBI Taxonomy" id="80876"/>
    <lineage>
        <taxon>Bacteria</taxon>
        <taxon>Pseudomonadati</taxon>
        <taxon>Pseudomonadota</taxon>
        <taxon>Alphaproteobacteria</taxon>
        <taxon>Rhodospirillales</taxon>
        <taxon>Novispirillaceae</taxon>
        <taxon>Insolitispirillum</taxon>
    </lineage>
</organism>